<dbReference type="Proteomes" id="UP000216943">
    <property type="component" value="Unassembled WGS sequence"/>
</dbReference>
<dbReference type="AlphaFoldDB" id="A0A269TID8"/>
<organism evidence="1 2">
    <name type="scientific">Mycoplasmopsis agassizii</name>
    <dbReference type="NCBI Taxonomy" id="33922"/>
    <lineage>
        <taxon>Bacteria</taxon>
        <taxon>Bacillati</taxon>
        <taxon>Mycoplasmatota</taxon>
        <taxon>Mycoplasmoidales</taxon>
        <taxon>Metamycoplasmataceae</taxon>
        <taxon>Mycoplasmopsis</taxon>
    </lineage>
</organism>
<reference evidence="2" key="1">
    <citation type="submission" date="2017-08" db="EMBL/GenBank/DDBJ databases">
        <authorList>
            <person name="Alvarez-Ponce D."/>
            <person name="Weitzman C.L."/>
            <person name="Tillett R.L."/>
            <person name="Sandmeier F.C."/>
            <person name="Tracy C.R."/>
        </authorList>
    </citation>
    <scope>NUCLEOTIDE SEQUENCE [LARGE SCALE GENOMIC DNA]</scope>
    <source>
        <strain evidence="2">723</strain>
    </source>
</reference>
<evidence type="ECO:0000313" key="2">
    <source>
        <dbReference type="Proteomes" id="UP000216943"/>
    </source>
</evidence>
<protein>
    <submittedName>
        <fullName evidence="1">Uncharacterized protein</fullName>
    </submittedName>
</protein>
<dbReference type="NCBIfam" id="NF045935">
    <property type="entry name" value="MSC_0621_epsi"/>
    <property type="match status" value="1"/>
</dbReference>
<dbReference type="RefSeq" id="WP_095335170.1">
    <property type="nucleotide sequence ID" value="NZ_NQNY01000018.1"/>
</dbReference>
<comment type="caution">
    <text evidence="1">The sequence shown here is derived from an EMBL/GenBank/DDBJ whole genome shotgun (WGS) entry which is preliminary data.</text>
</comment>
<accession>A0A269TID8</accession>
<evidence type="ECO:0000313" key="1">
    <source>
        <dbReference type="EMBL" id="PAK20940.1"/>
    </source>
</evidence>
<name>A0A269TID8_9BACT</name>
<dbReference type="OrthoDB" id="9892561at2"/>
<proteinExistence type="predicted"/>
<gene>
    <name evidence="1" type="ORF">CJJ23_04595</name>
</gene>
<sequence length="158" mass="19126">MQSSLNQSSVYNLELKIHSNKSKFLKLRRLEYYSEIEQKWLVIKKNTIAKSDLLFLKLTLLNNEDIYLFFEKSLIMKEEYNITVLLNEEVIYWKQDTNYCSNAKVLTELKELENQLLQYSAYQDEGFKLKDKLEIRKFKIKKQKLSYIKKYCLVERNL</sequence>
<dbReference type="EMBL" id="NQNY01000018">
    <property type="protein sequence ID" value="PAK20940.1"/>
    <property type="molecule type" value="Genomic_DNA"/>
</dbReference>